<dbReference type="PANTHER" id="PTHR40124:SF1">
    <property type="entry name" value="DISAGGREGATASE RELATED REPEAT PROTEIN"/>
    <property type="match status" value="1"/>
</dbReference>
<protein>
    <recommendedName>
        <fullName evidence="2">Polysaccharide lyase 14 domain-containing protein</fullName>
    </recommendedName>
</protein>
<dbReference type="PANTHER" id="PTHR40124">
    <property type="match status" value="1"/>
</dbReference>
<dbReference type="EMBL" id="JAENIG010000011">
    <property type="protein sequence ID" value="MBK1856255.1"/>
    <property type="molecule type" value="Genomic_DNA"/>
</dbReference>
<evidence type="ECO:0000313" key="3">
    <source>
        <dbReference type="EMBL" id="MBK1856255.1"/>
    </source>
</evidence>
<evidence type="ECO:0000313" key="4">
    <source>
        <dbReference type="Proteomes" id="UP000634206"/>
    </source>
</evidence>
<name>A0AAE2SGQ1_9BACT</name>
<sequence>MLRLLLISLTLAQTTLAAPAVLLAEGFDTIGRKSLAAKLLKKSQVSLAKSAGPDGSDAIRVAYIPYARGSERITTNFPLSRKVTAATLSFDVCFENGFDFAKGGKLHGLGPVKPVTGGQPRKPNQWSARLMFRKGGAASTYIYDQHPTATYGIGERSPAPVFRPGRWHHVDLQVSLNHGAKANGLVHLFIDGKKVASSQNLRIRGLENDATLIHCFMFCTFHGGHTEAWSPRDTDGQPATVHALFDNIVVREGLTLAPHIP</sequence>
<evidence type="ECO:0000259" key="2">
    <source>
        <dbReference type="Pfam" id="PF21294"/>
    </source>
</evidence>
<feature type="domain" description="Polysaccharide lyase 14" evidence="2">
    <location>
        <begin position="76"/>
        <end position="234"/>
    </location>
</feature>
<feature type="signal peptide" evidence="1">
    <location>
        <begin position="1"/>
        <end position="17"/>
    </location>
</feature>
<dbReference type="Pfam" id="PF21294">
    <property type="entry name" value="Polysacc_lyase_14"/>
    <property type="match status" value="1"/>
</dbReference>
<dbReference type="SUPFAM" id="SSF49899">
    <property type="entry name" value="Concanavalin A-like lectins/glucanases"/>
    <property type="match status" value="1"/>
</dbReference>
<comment type="caution">
    <text evidence="3">The sequence shown here is derived from an EMBL/GenBank/DDBJ whole genome shotgun (WGS) entry which is preliminary data.</text>
</comment>
<dbReference type="RefSeq" id="WP_309490874.1">
    <property type="nucleotide sequence ID" value="NZ_JAENIG010000011.1"/>
</dbReference>
<keyword evidence="1" id="KW-0732">Signal</keyword>
<dbReference type="Proteomes" id="UP000634206">
    <property type="component" value="Unassembled WGS sequence"/>
</dbReference>
<dbReference type="Gene3D" id="2.60.120.200">
    <property type="match status" value="1"/>
</dbReference>
<evidence type="ECO:0000256" key="1">
    <source>
        <dbReference type="SAM" id="SignalP"/>
    </source>
</evidence>
<reference evidence="3" key="1">
    <citation type="submission" date="2021-01" db="EMBL/GenBank/DDBJ databases">
        <title>Modified the classification status of verrucomicrobia.</title>
        <authorList>
            <person name="Feng X."/>
        </authorList>
    </citation>
    <scope>NUCLEOTIDE SEQUENCE</scope>
    <source>
        <strain evidence="3">5K15</strain>
    </source>
</reference>
<keyword evidence="4" id="KW-1185">Reference proteome</keyword>
<dbReference type="InterPro" id="IPR013320">
    <property type="entry name" value="ConA-like_dom_sf"/>
</dbReference>
<proteinExistence type="predicted"/>
<feature type="chain" id="PRO_5042251474" description="Polysaccharide lyase 14 domain-containing protein" evidence="1">
    <location>
        <begin position="18"/>
        <end position="261"/>
    </location>
</feature>
<dbReference type="InterPro" id="IPR048958">
    <property type="entry name" value="Polysacc_lyase_14"/>
</dbReference>
<dbReference type="AlphaFoldDB" id="A0AAE2SGQ1"/>
<organism evidence="3 4">
    <name type="scientific">Oceaniferula flava</name>
    <dbReference type="NCBI Taxonomy" id="2800421"/>
    <lineage>
        <taxon>Bacteria</taxon>
        <taxon>Pseudomonadati</taxon>
        <taxon>Verrucomicrobiota</taxon>
        <taxon>Verrucomicrobiia</taxon>
        <taxon>Verrucomicrobiales</taxon>
        <taxon>Verrucomicrobiaceae</taxon>
        <taxon>Oceaniferula</taxon>
    </lineage>
</organism>
<accession>A0AAE2SGQ1</accession>
<gene>
    <name evidence="3" type="ORF">JIN83_14885</name>
</gene>